<keyword evidence="2" id="KW-1185">Reference proteome</keyword>
<comment type="caution">
    <text evidence="1">The sequence shown here is derived from an EMBL/GenBank/DDBJ whole genome shotgun (WGS) entry which is preliminary data.</text>
</comment>
<evidence type="ECO:0000313" key="2">
    <source>
        <dbReference type="Proteomes" id="UP000827092"/>
    </source>
</evidence>
<organism evidence="1 2">
    <name type="scientific">Oedothorax gibbosus</name>
    <dbReference type="NCBI Taxonomy" id="931172"/>
    <lineage>
        <taxon>Eukaryota</taxon>
        <taxon>Metazoa</taxon>
        <taxon>Ecdysozoa</taxon>
        <taxon>Arthropoda</taxon>
        <taxon>Chelicerata</taxon>
        <taxon>Arachnida</taxon>
        <taxon>Araneae</taxon>
        <taxon>Araneomorphae</taxon>
        <taxon>Entelegynae</taxon>
        <taxon>Araneoidea</taxon>
        <taxon>Linyphiidae</taxon>
        <taxon>Erigoninae</taxon>
        <taxon>Oedothorax</taxon>
    </lineage>
</organism>
<dbReference type="EMBL" id="JAFNEN010000302">
    <property type="protein sequence ID" value="KAG8186407.1"/>
    <property type="molecule type" value="Genomic_DNA"/>
</dbReference>
<name>A0AAV6URE1_9ARAC</name>
<evidence type="ECO:0000313" key="1">
    <source>
        <dbReference type="EMBL" id="KAG8186407.1"/>
    </source>
</evidence>
<accession>A0AAV6URE1</accession>
<dbReference type="Proteomes" id="UP000827092">
    <property type="component" value="Unassembled WGS sequence"/>
</dbReference>
<sequence>MFKESLLLEKHLLKETNHSNYFEVEMLANNYLTTTFELVIVLLVRVISPLFDGFGDPCHVKWSTSWGCANLMAQLPFGGLRLEMGLVNVIGLYSRARKVL</sequence>
<gene>
    <name evidence="1" type="ORF">JTE90_023138</name>
</gene>
<proteinExistence type="predicted"/>
<dbReference type="AlphaFoldDB" id="A0AAV6URE1"/>
<reference evidence="1 2" key="1">
    <citation type="journal article" date="2022" name="Nat. Ecol. Evol.">
        <title>A masculinizing supergene underlies an exaggerated male reproductive morph in a spider.</title>
        <authorList>
            <person name="Hendrickx F."/>
            <person name="De Corte Z."/>
            <person name="Sonet G."/>
            <person name="Van Belleghem S.M."/>
            <person name="Kostlbacher S."/>
            <person name="Vangestel C."/>
        </authorList>
    </citation>
    <scope>NUCLEOTIDE SEQUENCE [LARGE SCALE GENOMIC DNA]</scope>
    <source>
        <strain evidence="1">W744_W776</strain>
    </source>
</reference>
<protein>
    <submittedName>
        <fullName evidence="1">Uncharacterized protein</fullName>
    </submittedName>
</protein>